<dbReference type="EMBL" id="JAPCKI010000002">
    <property type="protein sequence ID" value="MDD2176668.1"/>
    <property type="molecule type" value="Genomic_DNA"/>
</dbReference>
<dbReference type="PANTHER" id="PTHR32071">
    <property type="entry name" value="TRANSCRIPTIONAL REGULATORY PROTEIN"/>
    <property type="match status" value="1"/>
</dbReference>
<dbReference type="InterPro" id="IPR027417">
    <property type="entry name" value="P-loop_NTPase"/>
</dbReference>
<dbReference type="SUPFAM" id="SSF55781">
    <property type="entry name" value="GAF domain-like"/>
    <property type="match status" value="1"/>
</dbReference>
<dbReference type="SUPFAM" id="SSF52540">
    <property type="entry name" value="P-loop containing nucleoside triphosphate hydrolases"/>
    <property type="match status" value="1"/>
</dbReference>
<keyword evidence="9" id="KW-1185">Reference proteome</keyword>
<dbReference type="PROSITE" id="PS50045">
    <property type="entry name" value="SIGMA54_INTERACT_4"/>
    <property type="match status" value="1"/>
</dbReference>
<dbReference type="Pfam" id="PF00158">
    <property type="entry name" value="Sigma54_activat"/>
    <property type="match status" value="1"/>
</dbReference>
<dbReference type="RefSeq" id="WP_274107491.1">
    <property type="nucleotide sequence ID" value="NZ_JAPCKI010000002.1"/>
</dbReference>
<dbReference type="InterPro" id="IPR025944">
    <property type="entry name" value="Sigma_54_int_dom_CS"/>
</dbReference>
<dbReference type="InterPro" id="IPR029016">
    <property type="entry name" value="GAF-like_dom_sf"/>
</dbReference>
<keyword evidence="5" id="KW-0010">Activator</keyword>
<dbReference type="InterPro" id="IPR003018">
    <property type="entry name" value="GAF"/>
</dbReference>
<dbReference type="PROSITE" id="PS00688">
    <property type="entry name" value="SIGMA54_INTERACT_3"/>
    <property type="match status" value="1"/>
</dbReference>
<keyword evidence="3" id="KW-0805">Transcription regulation</keyword>
<dbReference type="InterPro" id="IPR058031">
    <property type="entry name" value="AAA_lid_NorR"/>
</dbReference>
<feature type="domain" description="Sigma-54 factor interaction" evidence="7">
    <location>
        <begin position="222"/>
        <end position="450"/>
    </location>
</feature>
<evidence type="ECO:0000256" key="6">
    <source>
        <dbReference type="ARBA" id="ARBA00023163"/>
    </source>
</evidence>
<evidence type="ECO:0000256" key="5">
    <source>
        <dbReference type="ARBA" id="ARBA00023159"/>
    </source>
</evidence>
<keyword evidence="1" id="KW-0547">Nucleotide-binding</keyword>
<evidence type="ECO:0000313" key="9">
    <source>
        <dbReference type="Proteomes" id="UP001148932"/>
    </source>
</evidence>
<dbReference type="Gene3D" id="3.30.450.40">
    <property type="match status" value="1"/>
</dbReference>
<name>A0ABT5RSI7_9BURK</name>
<dbReference type="SUPFAM" id="SSF46689">
    <property type="entry name" value="Homeodomain-like"/>
    <property type="match status" value="1"/>
</dbReference>
<dbReference type="InterPro" id="IPR002078">
    <property type="entry name" value="Sigma_54_int"/>
</dbReference>
<dbReference type="PROSITE" id="PS00675">
    <property type="entry name" value="SIGMA54_INTERACT_1"/>
    <property type="match status" value="1"/>
</dbReference>
<dbReference type="Pfam" id="PF02954">
    <property type="entry name" value="HTH_8"/>
    <property type="match status" value="1"/>
</dbReference>
<comment type="caution">
    <text evidence="8">The sequence shown here is derived from an EMBL/GenBank/DDBJ whole genome shotgun (WGS) entry which is preliminary data.</text>
</comment>
<organism evidence="8 9">
    <name type="scientific">Acidovorax benzenivorans</name>
    <dbReference type="NCBI Taxonomy" id="2987520"/>
    <lineage>
        <taxon>Bacteria</taxon>
        <taxon>Pseudomonadati</taxon>
        <taxon>Pseudomonadota</taxon>
        <taxon>Betaproteobacteria</taxon>
        <taxon>Burkholderiales</taxon>
        <taxon>Comamonadaceae</taxon>
        <taxon>Acidovorax</taxon>
    </lineage>
</organism>
<keyword evidence="4" id="KW-0238">DNA-binding</keyword>
<keyword evidence="6" id="KW-0804">Transcription</keyword>
<gene>
    <name evidence="8" type="ORF">OIN59_04430</name>
</gene>
<evidence type="ECO:0000259" key="7">
    <source>
        <dbReference type="PROSITE" id="PS50045"/>
    </source>
</evidence>
<dbReference type="PANTHER" id="PTHR32071:SF117">
    <property type="entry name" value="PTS-DEPENDENT DIHYDROXYACETONE KINASE OPERON REGULATORY PROTEIN-RELATED"/>
    <property type="match status" value="1"/>
</dbReference>
<evidence type="ECO:0000256" key="4">
    <source>
        <dbReference type="ARBA" id="ARBA00023125"/>
    </source>
</evidence>
<evidence type="ECO:0000313" key="8">
    <source>
        <dbReference type="EMBL" id="MDD2176668.1"/>
    </source>
</evidence>
<evidence type="ECO:0000256" key="1">
    <source>
        <dbReference type="ARBA" id="ARBA00022741"/>
    </source>
</evidence>
<dbReference type="CDD" id="cd00009">
    <property type="entry name" value="AAA"/>
    <property type="match status" value="1"/>
</dbReference>
<dbReference type="Gene3D" id="1.10.8.60">
    <property type="match status" value="1"/>
</dbReference>
<keyword evidence="2" id="KW-0067">ATP-binding</keyword>
<dbReference type="Gene3D" id="1.10.10.60">
    <property type="entry name" value="Homeodomain-like"/>
    <property type="match status" value="1"/>
</dbReference>
<dbReference type="PRINTS" id="PR01590">
    <property type="entry name" value="HTHFIS"/>
</dbReference>
<dbReference type="SMART" id="SM00382">
    <property type="entry name" value="AAA"/>
    <property type="match status" value="1"/>
</dbReference>
<dbReference type="InterPro" id="IPR002197">
    <property type="entry name" value="HTH_Fis"/>
</dbReference>
<dbReference type="Gene3D" id="3.40.50.300">
    <property type="entry name" value="P-loop containing nucleotide triphosphate hydrolases"/>
    <property type="match status" value="1"/>
</dbReference>
<protein>
    <submittedName>
        <fullName evidence="8">Sigma 54-interacting transcriptional regulator</fullName>
    </submittedName>
</protein>
<dbReference type="SMART" id="SM00065">
    <property type="entry name" value="GAF"/>
    <property type="match status" value="1"/>
</dbReference>
<evidence type="ECO:0000256" key="2">
    <source>
        <dbReference type="ARBA" id="ARBA00022840"/>
    </source>
</evidence>
<accession>A0ABT5RSI7</accession>
<dbReference type="InterPro" id="IPR025662">
    <property type="entry name" value="Sigma_54_int_dom_ATP-bd_1"/>
</dbReference>
<dbReference type="InterPro" id="IPR009057">
    <property type="entry name" value="Homeodomain-like_sf"/>
</dbReference>
<dbReference type="Pfam" id="PF25601">
    <property type="entry name" value="AAA_lid_14"/>
    <property type="match status" value="1"/>
</dbReference>
<dbReference type="Proteomes" id="UP001148932">
    <property type="component" value="Unassembled WGS sequence"/>
</dbReference>
<dbReference type="Pfam" id="PF01590">
    <property type="entry name" value="GAF"/>
    <property type="match status" value="1"/>
</dbReference>
<proteinExistence type="predicted"/>
<evidence type="ECO:0000256" key="3">
    <source>
        <dbReference type="ARBA" id="ARBA00023015"/>
    </source>
</evidence>
<sequence length="548" mass="59626">MPSPPPPSPSSTARPHSPTDWHAQELLLMREVMRLIGRSLAPGLVLREMLHLMSELLGLNRGRIVLVDDAPSSPAGAPRTASIQHAYGLTQAEVQRGRYAWGEGITGRVLATGQPAIVQDIDAEPLFLARAVERSQLPPETVAFIALPIEVNNAPIGVLACHRIRSRQRHLNDDLAVLRVLATLVGQLLQLEALVAEQTRQLQARNAVLANALNTKSARYGLIGSSPPLLQALSELERVSQTQATVLLLGQSGTGKELFARAVHLASGRRDRPFIKVNCSAIPDALFESELFGYEKGAFTGASTARAGWFEQADSGTIFLDEIGELPLAMQSKLLRTLQEGTLVRLGGQREVKVNVRLVAATNRDLAQEVELGHFRQDLYYRLNVIPIRLPSLAERREDIRALALHFVSRANQAHQRNVNLSPDALARLEEHPWPGNIRELGNVIERLVLLANDTLVARAELDRFLPAASVPLPSPPAPPLPAAIGAATRPATAPAPLVRDYAPAQSHSVLVLQAALAEHHGNQSRAAQSLGLTLRQFSYRLRKAGLK</sequence>
<dbReference type="InterPro" id="IPR003593">
    <property type="entry name" value="AAA+_ATPase"/>
</dbReference>
<reference evidence="8" key="1">
    <citation type="submission" date="2022-10" db="EMBL/GenBank/DDBJ databases">
        <title>Description of microaerobic benzene degrading bacteria.</title>
        <authorList>
            <person name="Bedics A."/>
            <person name="Tancsics A."/>
            <person name="Banerjee S."/>
        </authorList>
    </citation>
    <scope>NUCLEOTIDE SEQUENCE</scope>
    <source>
        <strain evidence="8">D2M1</strain>
    </source>
</reference>